<dbReference type="EMBL" id="BMXR01000011">
    <property type="protein sequence ID" value="GGX67989.1"/>
    <property type="molecule type" value="Genomic_DNA"/>
</dbReference>
<name>A0A918KL32_9GAMM</name>
<sequence length="177" mass="19787">MILLRHDRVRADGLCYGQSDPPLLIPPRDTAARLSLPGWRRLVSSPSPRCLSLARVLAGSRPIRVSPGLRELHFGAWEGQRWDDIDRTEIDRWARAPLDFRAPGGESARDLYNRVAGWARHFQPEDGDLIIAHAGSLRALAAHILGTDFDTTWQWPVPYATPVTVTNTTDGFVPYEA</sequence>
<dbReference type="AlphaFoldDB" id="A0A918KL32"/>
<dbReference type="RefSeq" id="WP_189612000.1">
    <property type="nucleotide sequence ID" value="NZ_BMXR01000011.1"/>
</dbReference>
<keyword evidence="2" id="KW-1185">Reference proteome</keyword>
<dbReference type="Gene3D" id="3.40.50.1240">
    <property type="entry name" value="Phosphoglycerate mutase-like"/>
    <property type="match status" value="1"/>
</dbReference>
<dbReference type="InterPro" id="IPR013078">
    <property type="entry name" value="His_Pase_superF_clade-1"/>
</dbReference>
<reference evidence="1" key="2">
    <citation type="submission" date="2020-09" db="EMBL/GenBank/DDBJ databases">
        <authorList>
            <person name="Sun Q."/>
            <person name="Kim S."/>
        </authorList>
    </citation>
    <scope>NUCLEOTIDE SEQUENCE</scope>
    <source>
        <strain evidence="1">KCTC 22169</strain>
    </source>
</reference>
<organism evidence="1 2">
    <name type="scientific">Saccharospirillum salsuginis</name>
    <dbReference type="NCBI Taxonomy" id="418750"/>
    <lineage>
        <taxon>Bacteria</taxon>
        <taxon>Pseudomonadati</taxon>
        <taxon>Pseudomonadota</taxon>
        <taxon>Gammaproteobacteria</taxon>
        <taxon>Oceanospirillales</taxon>
        <taxon>Saccharospirillaceae</taxon>
        <taxon>Saccharospirillum</taxon>
    </lineage>
</organism>
<proteinExistence type="predicted"/>
<dbReference type="Proteomes" id="UP000626148">
    <property type="component" value="Unassembled WGS sequence"/>
</dbReference>
<evidence type="ECO:0000313" key="1">
    <source>
        <dbReference type="EMBL" id="GGX67989.1"/>
    </source>
</evidence>
<comment type="caution">
    <text evidence="1">The sequence shown here is derived from an EMBL/GenBank/DDBJ whole genome shotgun (WGS) entry which is preliminary data.</text>
</comment>
<reference evidence="1" key="1">
    <citation type="journal article" date="2014" name="Int. J. Syst. Evol. Microbiol.">
        <title>Complete genome sequence of Corynebacterium casei LMG S-19264T (=DSM 44701T), isolated from a smear-ripened cheese.</title>
        <authorList>
            <consortium name="US DOE Joint Genome Institute (JGI-PGF)"/>
            <person name="Walter F."/>
            <person name="Albersmeier A."/>
            <person name="Kalinowski J."/>
            <person name="Ruckert C."/>
        </authorList>
    </citation>
    <scope>NUCLEOTIDE SEQUENCE</scope>
    <source>
        <strain evidence="1">KCTC 22169</strain>
    </source>
</reference>
<dbReference type="InterPro" id="IPR029033">
    <property type="entry name" value="His_PPase_superfam"/>
</dbReference>
<accession>A0A918KL32</accession>
<evidence type="ECO:0000313" key="2">
    <source>
        <dbReference type="Proteomes" id="UP000626148"/>
    </source>
</evidence>
<dbReference type="SUPFAM" id="SSF53254">
    <property type="entry name" value="Phosphoglycerate mutase-like"/>
    <property type="match status" value="1"/>
</dbReference>
<dbReference type="Pfam" id="PF00300">
    <property type="entry name" value="His_Phos_1"/>
    <property type="match status" value="1"/>
</dbReference>
<gene>
    <name evidence="1" type="ORF">GCM10007392_39650</name>
</gene>
<protein>
    <submittedName>
        <fullName evidence="1">Phosphoglycerate mutase</fullName>
    </submittedName>
</protein>